<feature type="region of interest" description="Disordered" evidence="1">
    <location>
        <begin position="41"/>
        <end position="75"/>
    </location>
</feature>
<feature type="compositionally biased region" description="Low complexity" evidence="1">
    <location>
        <begin position="63"/>
        <end position="75"/>
    </location>
</feature>
<evidence type="ECO:0000313" key="4">
    <source>
        <dbReference type="Proteomes" id="UP001501444"/>
    </source>
</evidence>
<proteinExistence type="predicted"/>
<evidence type="ECO:0000256" key="2">
    <source>
        <dbReference type="SAM" id="SignalP"/>
    </source>
</evidence>
<gene>
    <name evidence="3" type="ORF">GCM10010170_109370</name>
</gene>
<accession>A0ABN3I633</accession>
<comment type="caution">
    <text evidence="3">The sequence shown here is derived from an EMBL/GenBank/DDBJ whole genome shotgun (WGS) entry which is preliminary data.</text>
</comment>
<keyword evidence="4" id="KW-1185">Reference proteome</keyword>
<dbReference type="EMBL" id="BAAARV010000142">
    <property type="protein sequence ID" value="GAA2394981.1"/>
    <property type="molecule type" value="Genomic_DNA"/>
</dbReference>
<feature type="signal peptide" evidence="2">
    <location>
        <begin position="1"/>
        <end position="19"/>
    </location>
</feature>
<protein>
    <recommendedName>
        <fullName evidence="5">Ig-like domain-containing protein</fullName>
    </recommendedName>
</protein>
<feature type="chain" id="PRO_5045157684" description="Ig-like domain-containing protein" evidence="2">
    <location>
        <begin position="20"/>
        <end position="152"/>
    </location>
</feature>
<evidence type="ECO:0000313" key="3">
    <source>
        <dbReference type="EMBL" id="GAA2394981.1"/>
    </source>
</evidence>
<reference evidence="3 4" key="1">
    <citation type="journal article" date="2019" name="Int. J. Syst. Evol. Microbiol.">
        <title>The Global Catalogue of Microorganisms (GCM) 10K type strain sequencing project: providing services to taxonomists for standard genome sequencing and annotation.</title>
        <authorList>
            <consortium name="The Broad Institute Genomics Platform"/>
            <consortium name="The Broad Institute Genome Sequencing Center for Infectious Disease"/>
            <person name="Wu L."/>
            <person name="Ma J."/>
        </authorList>
    </citation>
    <scope>NUCLEOTIDE SEQUENCE [LARGE SCALE GENOMIC DNA]</scope>
    <source>
        <strain evidence="3 4">JCM 3272</strain>
    </source>
</reference>
<evidence type="ECO:0000256" key="1">
    <source>
        <dbReference type="SAM" id="MobiDB-lite"/>
    </source>
</evidence>
<sequence>MRWPLAVLAWLATAALATAASIGAVNTVRAGLFGPSDQALRESEVEADVSPVPAASPTPPASASPAPGSVTPTAATRALATGGGSLVASCADGQATLVSWIPGAGFEADHVVRGPAPAASLRFKARSGGGQYRAQVTCVSGEPTLTVGGDDD</sequence>
<organism evidence="3 4">
    <name type="scientific">Dactylosporangium salmoneum</name>
    <dbReference type="NCBI Taxonomy" id="53361"/>
    <lineage>
        <taxon>Bacteria</taxon>
        <taxon>Bacillati</taxon>
        <taxon>Actinomycetota</taxon>
        <taxon>Actinomycetes</taxon>
        <taxon>Micromonosporales</taxon>
        <taxon>Micromonosporaceae</taxon>
        <taxon>Dactylosporangium</taxon>
    </lineage>
</organism>
<name>A0ABN3I633_9ACTN</name>
<keyword evidence="2" id="KW-0732">Signal</keyword>
<evidence type="ECO:0008006" key="5">
    <source>
        <dbReference type="Google" id="ProtNLM"/>
    </source>
</evidence>
<dbReference type="Proteomes" id="UP001501444">
    <property type="component" value="Unassembled WGS sequence"/>
</dbReference>